<dbReference type="PANTHER" id="PTHR47234">
    <property type="match status" value="1"/>
</dbReference>
<dbReference type="RefSeq" id="WP_166123519.1">
    <property type="nucleotide sequence ID" value="NZ_JAPIUX010000026.1"/>
</dbReference>
<evidence type="ECO:0000313" key="3">
    <source>
        <dbReference type="EMBL" id="MCX2562178.1"/>
    </source>
</evidence>
<reference evidence="3 4" key="1">
    <citation type="submission" date="2022-11" db="EMBL/GenBank/DDBJ databases">
        <title>Genome sequencing of Acetobacter type strain.</title>
        <authorList>
            <person name="Heo J."/>
            <person name="Lee D."/>
            <person name="Han B.-H."/>
            <person name="Hong S.-B."/>
            <person name="Kwon S.-W."/>
        </authorList>
    </citation>
    <scope>NUCLEOTIDE SEQUENCE [LARGE SCALE GENOMIC DNA]</scope>
    <source>
        <strain evidence="3 4">KACC 21251</strain>
    </source>
</reference>
<feature type="region of interest" description="Disordered" evidence="1">
    <location>
        <begin position="51"/>
        <end position="77"/>
    </location>
</feature>
<sequence>MSFSRKDFFYSSIQNRAGSISLRLALPMAVSTLLFSPFLHAEAAPEIVKSTEQVKKDKKAKKQQDKDSAKTVAAVQKSGSSSTENVVVTGTRLSQSRLSNVMAGVTVNADQVRKRGYTDLGLALLRENTAFSLGDQSPIGSQGLGAGQSFVSLLGLGSQRTLTLIDGMRMVGGASASVYGAGSGSQVDVSAIPTSLIKSMDTRIGGAGAAYGADAVAGVVNYQLDDHFTGMDMTAQGGWTQSLIAPSEKITFKYGHTFDHDKGGAMLDIEYRNSGGVVYNDLPNTLGSNATSYQRGPLGVSTPYTYMLEPSARNLWASVTGIPGLTGTDIPIYKGVNDGIANAAGQPLMWRDRRTVD</sequence>
<dbReference type="InterPro" id="IPR037066">
    <property type="entry name" value="Plug_dom_sf"/>
</dbReference>
<name>A0ABT3QA57_9PROT</name>
<feature type="domain" description="TonB-dependent receptor plug" evidence="2">
    <location>
        <begin position="104"/>
        <end position="219"/>
    </location>
</feature>
<comment type="caution">
    <text evidence="3">The sequence shown here is derived from an EMBL/GenBank/DDBJ whole genome shotgun (WGS) entry which is preliminary data.</text>
</comment>
<keyword evidence="4" id="KW-1185">Reference proteome</keyword>
<dbReference type="Gene3D" id="2.170.130.10">
    <property type="entry name" value="TonB-dependent receptor, plug domain"/>
    <property type="match status" value="1"/>
</dbReference>
<dbReference type="SUPFAM" id="SSF56935">
    <property type="entry name" value="Porins"/>
    <property type="match status" value="1"/>
</dbReference>
<dbReference type="EMBL" id="JAPIUX010000026">
    <property type="protein sequence ID" value="MCX2562178.1"/>
    <property type="molecule type" value="Genomic_DNA"/>
</dbReference>
<dbReference type="Pfam" id="PF07715">
    <property type="entry name" value="Plug"/>
    <property type="match status" value="1"/>
</dbReference>
<organism evidence="3 4">
    <name type="scientific">Acetobacter farinalis</name>
    <dbReference type="NCBI Taxonomy" id="1260984"/>
    <lineage>
        <taxon>Bacteria</taxon>
        <taxon>Pseudomonadati</taxon>
        <taxon>Pseudomonadota</taxon>
        <taxon>Alphaproteobacteria</taxon>
        <taxon>Acetobacterales</taxon>
        <taxon>Acetobacteraceae</taxon>
        <taxon>Acetobacter</taxon>
    </lineage>
</organism>
<evidence type="ECO:0000256" key="1">
    <source>
        <dbReference type="SAM" id="MobiDB-lite"/>
    </source>
</evidence>
<evidence type="ECO:0000313" key="4">
    <source>
        <dbReference type="Proteomes" id="UP001526446"/>
    </source>
</evidence>
<gene>
    <name evidence="3" type="ORF">OQ252_12330</name>
</gene>
<accession>A0ABT3QA57</accession>
<evidence type="ECO:0000259" key="2">
    <source>
        <dbReference type="Pfam" id="PF07715"/>
    </source>
</evidence>
<dbReference type="PANTHER" id="PTHR47234:SF3">
    <property type="entry name" value="SECRETIN_TONB SHORT N-TERMINAL DOMAIN-CONTAINING PROTEIN"/>
    <property type="match status" value="1"/>
</dbReference>
<proteinExistence type="predicted"/>
<dbReference type="InterPro" id="IPR012910">
    <property type="entry name" value="Plug_dom"/>
</dbReference>
<dbReference type="Proteomes" id="UP001526446">
    <property type="component" value="Unassembled WGS sequence"/>
</dbReference>
<protein>
    <submittedName>
        <fullName evidence="3">Plug domain-containing protein</fullName>
    </submittedName>
</protein>